<evidence type="ECO:0000313" key="4">
    <source>
        <dbReference type="Proteomes" id="UP000198999"/>
    </source>
</evidence>
<proteinExistence type="predicted"/>
<dbReference type="STRING" id="419940.SAMN05421824_0685"/>
<evidence type="ECO:0000256" key="1">
    <source>
        <dbReference type="SAM" id="SignalP"/>
    </source>
</evidence>
<dbReference type="PANTHER" id="PTHR12147">
    <property type="entry name" value="METALLOPEPTIDASE M28 FAMILY MEMBER"/>
    <property type="match status" value="1"/>
</dbReference>
<protein>
    <submittedName>
        <fullName evidence="3">Peptidase family M28</fullName>
    </submittedName>
</protein>
<dbReference type="SUPFAM" id="SSF53187">
    <property type="entry name" value="Zn-dependent exopeptidases"/>
    <property type="match status" value="1"/>
</dbReference>
<sequence length="315" mass="35789">MGLFLYLHFRFNLTTMRCKVLFYCLLFVVLSACAQGKTMFDADLLLSDVKILASDMFEGRKTGTEGSKKARNYIINQFETLEVKPLINAFEQGFDFSYANQKYTGTNVLGIIHGATKPEEYIVISAHYDHLGIQNSTVYNGADDNASGVSALLAFAQYFKKNPPKHSVILAAFDAEELGLEGSKYYVKHPIVSEDKIVCNINMDMISRSNNSELFIVGAKTHKSLEALLNEFTSASKKVKLTLGHDGSDNLEDWTYSSDHASFYRKEIPFLYFGVADHKDYHKHTDDYDKIHPDFYKEVVRQIILLFNKIDQITF</sequence>
<dbReference type="InterPro" id="IPR045175">
    <property type="entry name" value="M28_fam"/>
</dbReference>
<dbReference type="GO" id="GO:0008235">
    <property type="term" value="F:metalloexopeptidase activity"/>
    <property type="evidence" value="ECO:0007669"/>
    <property type="project" value="InterPro"/>
</dbReference>
<dbReference type="EMBL" id="FOFN01000001">
    <property type="protein sequence ID" value="SEP91852.1"/>
    <property type="molecule type" value="Genomic_DNA"/>
</dbReference>
<dbReference type="Pfam" id="PF04389">
    <property type="entry name" value="Peptidase_M28"/>
    <property type="match status" value="1"/>
</dbReference>
<dbReference type="GO" id="GO:0006508">
    <property type="term" value="P:proteolysis"/>
    <property type="evidence" value="ECO:0007669"/>
    <property type="project" value="InterPro"/>
</dbReference>
<organism evidence="3 4">
    <name type="scientific">Hyunsoonleella jejuensis</name>
    <dbReference type="NCBI Taxonomy" id="419940"/>
    <lineage>
        <taxon>Bacteria</taxon>
        <taxon>Pseudomonadati</taxon>
        <taxon>Bacteroidota</taxon>
        <taxon>Flavobacteriia</taxon>
        <taxon>Flavobacteriales</taxon>
        <taxon>Flavobacteriaceae</taxon>
    </lineage>
</organism>
<dbReference type="Proteomes" id="UP000198999">
    <property type="component" value="Unassembled WGS sequence"/>
</dbReference>
<keyword evidence="4" id="KW-1185">Reference proteome</keyword>
<name>A0A1H9BSA7_9FLAO</name>
<dbReference type="PANTHER" id="PTHR12147:SF26">
    <property type="entry name" value="PEPTIDASE M28 DOMAIN-CONTAINING PROTEIN"/>
    <property type="match status" value="1"/>
</dbReference>
<reference evidence="3 4" key="1">
    <citation type="submission" date="2016-10" db="EMBL/GenBank/DDBJ databases">
        <authorList>
            <person name="de Groot N.N."/>
        </authorList>
    </citation>
    <scope>NUCLEOTIDE SEQUENCE [LARGE SCALE GENOMIC DNA]</scope>
    <source>
        <strain evidence="3 4">DSM 21035</strain>
    </source>
</reference>
<feature type="chain" id="PRO_5011588401" evidence="1">
    <location>
        <begin position="35"/>
        <end position="315"/>
    </location>
</feature>
<feature type="domain" description="Peptidase M28" evidence="2">
    <location>
        <begin position="107"/>
        <end position="304"/>
    </location>
</feature>
<evidence type="ECO:0000259" key="2">
    <source>
        <dbReference type="Pfam" id="PF04389"/>
    </source>
</evidence>
<dbReference type="AlphaFoldDB" id="A0A1H9BSA7"/>
<accession>A0A1H9BSA7</accession>
<evidence type="ECO:0000313" key="3">
    <source>
        <dbReference type="EMBL" id="SEP91852.1"/>
    </source>
</evidence>
<dbReference type="Gene3D" id="3.40.630.10">
    <property type="entry name" value="Zn peptidases"/>
    <property type="match status" value="1"/>
</dbReference>
<feature type="signal peptide" evidence="1">
    <location>
        <begin position="1"/>
        <end position="34"/>
    </location>
</feature>
<dbReference type="InterPro" id="IPR007484">
    <property type="entry name" value="Peptidase_M28"/>
</dbReference>
<keyword evidence="1" id="KW-0732">Signal</keyword>
<gene>
    <name evidence="3" type="ORF">SAMN05421824_0685</name>
</gene>